<comment type="caution">
    <text evidence="2">The sequence shown here is derived from an EMBL/GenBank/DDBJ whole genome shotgun (WGS) entry which is preliminary data.</text>
</comment>
<dbReference type="RefSeq" id="WP_002643266.1">
    <property type="nucleotide sequence ID" value="NZ_AAMD01000104.1"/>
</dbReference>
<organism evidence="2 3">
    <name type="scientific">Stigmatella aurantiaca (strain DW4/3-1)</name>
    <dbReference type="NCBI Taxonomy" id="378806"/>
    <lineage>
        <taxon>Bacteria</taxon>
        <taxon>Pseudomonadati</taxon>
        <taxon>Myxococcota</taxon>
        <taxon>Myxococcia</taxon>
        <taxon>Myxococcales</taxon>
        <taxon>Cystobacterineae</taxon>
        <taxon>Archangiaceae</taxon>
        <taxon>Stigmatella</taxon>
    </lineage>
</organism>
<reference evidence="2 3" key="1">
    <citation type="submission" date="2006-04" db="EMBL/GenBank/DDBJ databases">
        <authorList>
            <person name="Nierman W.C."/>
        </authorList>
    </citation>
    <scope>NUCLEOTIDE SEQUENCE [LARGE SCALE GENOMIC DNA]</scope>
    <source>
        <strain evidence="2 3">DW4/3-1</strain>
    </source>
</reference>
<protein>
    <submittedName>
        <fullName evidence="2">Uncharacterized protein</fullName>
    </submittedName>
</protein>
<sequence length="45" mass="4681">MLSTAERGPGELSGPSTYEPTAKTSVPVSHEAPTVAQMGARRVEP</sequence>
<name>Q08WA7_STIAD</name>
<evidence type="ECO:0000256" key="1">
    <source>
        <dbReference type="SAM" id="MobiDB-lite"/>
    </source>
</evidence>
<evidence type="ECO:0000313" key="2">
    <source>
        <dbReference type="EMBL" id="EAU64761.1"/>
    </source>
</evidence>
<dbReference type="AlphaFoldDB" id="Q08WA7"/>
<accession>Q08WA7</accession>
<dbReference type="EMBL" id="AAMD01000104">
    <property type="protein sequence ID" value="EAU64761.1"/>
    <property type="molecule type" value="Genomic_DNA"/>
</dbReference>
<dbReference type="Proteomes" id="UP000032702">
    <property type="component" value="Unassembled WGS sequence"/>
</dbReference>
<gene>
    <name evidence="2" type="ORF">STIAU_0415</name>
</gene>
<feature type="compositionally biased region" description="Polar residues" evidence="1">
    <location>
        <begin position="14"/>
        <end position="27"/>
    </location>
</feature>
<evidence type="ECO:0000313" key="3">
    <source>
        <dbReference type="Proteomes" id="UP000032702"/>
    </source>
</evidence>
<feature type="region of interest" description="Disordered" evidence="1">
    <location>
        <begin position="1"/>
        <end position="45"/>
    </location>
</feature>
<proteinExistence type="predicted"/>